<sequence>MEDYINEIICFTDTSQFKPLNEIVYDGIRKAIITGRIPVGQRIKEKEFAERMNISRTPIRDALHRLEKEGLVEYIPKFGTVVKRITIEDAKEIYQIRQALDVVATVNAMNKMSKEQFDDLKQLLEKTEEANKNNQNFAEVIRLFSVFNETIYQLSEMPRLTSIVTKLREYLMRFRDISLTGEERRRKALDEHWMIYRGMYNKDAEQIKLIIQEHLSYSEKFILAEMEKQQNGN</sequence>
<evidence type="ECO:0000256" key="1">
    <source>
        <dbReference type="ARBA" id="ARBA00023015"/>
    </source>
</evidence>
<dbReference type="GO" id="GO:0003700">
    <property type="term" value="F:DNA-binding transcription factor activity"/>
    <property type="evidence" value="ECO:0007669"/>
    <property type="project" value="InterPro"/>
</dbReference>
<dbReference type="PROSITE" id="PS50949">
    <property type="entry name" value="HTH_GNTR"/>
    <property type="match status" value="1"/>
</dbReference>
<dbReference type="Gene3D" id="1.20.120.530">
    <property type="entry name" value="GntR ligand-binding domain-like"/>
    <property type="match status" value="1"/>
</dbReference>
<keyword evidence="3" id="KW-0804">Transcription</keyword>
<dbReference type="Gene3D" id="1.10.10.10">
    <property type="entry name" value="Winged helix-like DNA-binding domain superfamily/Winged helix DNA-binding domain"/>
    <property type="match status" value="1"/>
</dbReference>
<protein>
    <submittedName>
        <fullName evidence="6">DNA-binding transcriptional regulator, GntR family</fullName>
    </submittedName>
</protein>
<organism evidence="6 7">
    <name type="scientific">Pisciglobus halotolerans</name>
    <dbReference type="NCBI Taxonomy" id="745365"/>
    <lineage>
        <taxon>Bacteria</taxon>
        <taxon>Bacillati</taxon>
        <taxon>Bacillota</taxon>
        <taxon>Bacilli</taxon>
        <taxon>Lactobacillales</taxon>
        <taxon>Carnobacteriaceae</taxon>
    </lineage>
</organism>
<dbReference type="InterPro" id="IPR036388">
    <property type="entry name" value="WH-like_DNA-bd_sf"/>
</dbReference>
<keyword evidence="7" id="KW-1185">Reference proteome</keyword>
<dbReference type="SMART" id="SM00895">
    <property type="entry name" value="FCD"/>
    <property type="match status" value="1"/>
</dbReference>
<dbReference type="SUPFAM" id="SSF48008">
    <property type="entry name" value="GntR ligand-binding domain-like"/>
    <property type="match status" value="1"/>
</dbReference>
<dbReference type="RefSeq" id="WP_092091751.1">
    <property type="nucleotide sequence ID" value="NZ_FOQE01000008.1"/>
</dbReference>
<dbReference type="CDD" id="cd07377">
    <property type="entry name" value="WHTH_GntR"/>
    <property type="match status" value="1"/>
</dbReference>
<proteinExistence type="predicted"/>
<dbReference type="PANTHER" id="PTHR43537">
    <property type="entry name" value="TRANSCRIPTIONAL REGULATOR, GNTR FAMILY"/>
    <property type="match status" value="1"/>
</dbReference>
<evidence type="ECO:0000313" key="6">
    <source>
        <dbReference type="EMBL" id="SFH64126.1"/>
    </source>
</evidence>
<dbReference type="Proteomes" id="UP000198668">
    <property type="component" value="Unassembled WGS sequence"/>
</dbReference>
<evidence type="ECO:0000259" key="5">
    <source>
        <dbReference type="PROSITE" id="PS50949"/>
    </source>
</evidence>
<dbReference type="SUPFAM" id="SSF46785">
    <property type="entry name" value="Winged helix' DNA-binding domain"/>
    <property type="match status" value="1"/>
</dbReference>
<accession>A0A1I3BPX2</accession>
<reference evidence="6 7" key="1">
    <citation type="submission" date="2016-10" db="EMBL/GenBank/DDBJ databases">
        <authorList>
            <person name="de Groot N.N."/>
        </authorList>
    </citation>
    <scope>NUCLEOTIDE SEQUENCE [LARGE SCALE GENOMIC DNA]</scope>
    <source>
        <strain evidence="6 7">DSM 27630</strain>
    </source>
</reference>
<evidence type="ECO:0000256" key="3">
    <source>
        <dbReference type="ARBA" id="ARBA00023163"/>
    </source>
</evidence>
<keyword evidence="2 6" id="KW-0238">DNA-binding</keyword>
<dbReference type="InterPro" id="IPR008920">
    <property type="entry name" value="TF_FadR/GntR_C"/>
</dbReference>
<dbReference type="InterPro" id="IPR000524">
    <property type="entry name" value="Tscrpt_reg_HTH_GntR"/>
</dbReference>
<dbReference type="EMBL" id="FOQE01000008">
    <property type="protein sequence ID" value="SFH64126.1"/>
    <property type="molecule type" value="Genomic_DNA"/>
</dbReference>
<dbReference type="GO" id="GO:0003677">
    <property type="term" value="F:DNA binding"/>
    <property type="evidence" value="ECO:0007669"/>
    <property type="project" value="UniProtKB-KW"/>
</dbReference>
<feature type="coiled-coil region" evidence="4">
    <location>
        <begin position="110"/>
        <end position="140"/>
    </location>
</feature>
<dbReference type="Pfam" id="PF07729">
    <property type="entry name" value="FCD"/>
    <property type="match status" value="1"/>
</dbReference>
<dbReference type="SMART" id="SM00345">
    <property type="entry name" value="HTH_GNTR"/>
    <property type="match status" value="1"/>
</dbReference>
<dbReference type="OrthoDB" id="9781630at2"/>
<feature type="domain" description="HTH gntR-type" evidence="5">
    <location>
        <begin position="18"/>
        <end position="85"/>
    </location>
</feature>
<evidence type="ECO:0000256" key="4">
    <source>
        <dbReference type="SAM" id="Coils"/>
    </source>
</evidence>
<keyword evidence="1" id="KW-0805">Transcription regulation</keyword>
<evidence type="ECO:0000256" key="2">
    <source>
        <dbReference type="ARBA" id="ARBA00023125"/>
    </source>
</evidence>
<dbReference type="Pfam" id="PF00392">
    <property type="entry name" value="GntR"/>
    <property type="match status" value="1"/>
</dbReference>
<dbReference type="InterPro" id="IPR011711">
    <property type="entry name" value="GntR_C"/>
</dbReference>
<evidence type="ECO:0000313" key="7">
    <source>
        <dbReference type="Proteomes" id="UP000198668"/>
    </source>
</evidence>
<dbReference type="PRINTS" id="PR00035">
    <property type="entry name" value="HTHGNTR"/>
</dbReference>
<dbReference type="InterPro" id="IPR036390">
    <property type="entry name" value="WH_DNA-bd_sf"/>
</dbReference>
<dbReference type="PANTHER" id="PTHR43537:SF24">
    <property type="entry name" value="GLUCONATE OPERON TRANSCRIPTIONAL REPRESSOR"/>
    <property type="match status" value="1"/>
</dbReference>
<keyword evidence="4" id="KW-0175">Coiled coil</keyword>
<gene>
    <name evidence="6" type="ORF">SAMN04489868_10840</name>
</gene>
<dbReference type="AlphaFoldDB" id="A0A1I3BPX2"/>
<name>A0A1I3BPX2_9LACT</name>